<keyword evidence="1" id="KW-0812">Transmembrane</keyword>
<evidence type="ECO:0000313" key="2">
    <source>
        <dbReference type="EMBL" id="GLP98690.1"/>
    </source>
</evidence>
<accession>A0ABQ5TV38</accession>
<dbReference type="EMBL" id="BSND01000003">
    <property type="protein sequence ID" value="GLP98690.1"/>
    <property type="molecule type" value="Genomic_DNA"/>
</dbReference>
<keyword evidence="1" id="KW-0472">Membrane</keyword>
<reference evidence="2" key="1">
    <citation type="journal article" date="2014" name="Int. J. Syst. Evol. Microbiol.">
        <title>Complete genome of a new Firmicutes species belonging to the dominant human colonic microbiota ('Ruminococcus bicirculans') reveals two chromosomes and a selective capacity to utilize plant glucans.</title>
        <authorList>
            <consortium name="NISC Comparative Sequencing Program"/>
            <person name="Wegmann U."/>
            <person name="Louis P."/>
            <person name="Goesmann A."/>
            <person name="Henrissat B."/>
            <person name="Duncan S.H."/>
            <person name="Flint H.J."/>
        </authorList>
    </citation>
    <scope>NUCLEOTIDE SEQUENCE</scope>
    <source>
        <strain evidence="2">NBRC 102424</strain>
    </source>
</reference>
<evidence type="ECO:0008006" key="4">
    <source>
        <dbReference type="Google" id="ProtNLM"/>
    </source>
</evidence>
<protein>
    <recommendedName>
        <fullName evidence="4">LydA holin phage, holin superfamily III</fullName>
    </recommendedName>
</protein>
<feature type="transmembrane region" description="Helical" evidence="1">
    <location>
        <begin position="29"/>
        <end position="48"/>
    </location>
</feature>
<name>A0ABQ5TV38_9GAMM</name>
<gene>
    <name evidence="2" type="ORF">GCM10007891_05440</name>
</gene>
<comment type="caution">
    <text evidence="2">The sequence shown here is derived from an EMBL/GenBank/DDBJ whole genome shotgun (WGS) entry which is preliminary data.</text>
</comment>
<evidence type="ECO:0000313" key="3">
    <source>
        <dbReference type="Proteomes" id="UP001161423"/>
    </source>
</evidence>
<keyword evidence="3" id="KW-1185">Reference proteome</keyword>
<dbReference type="Pfam" id="PF16083">
    <property type="entry name" value="Phage_holin_3_3"/>
    <property type="match status" value="1"/>
</dbReference>
<dbReference type="Proteomes" id="UP001161423">
    <property type="component" value="Unassembled WGS sequence"/>
</dbReference>
<reference evidence="2" key="2">
    <citation type="submission" date="2023-01" db="EMBL/GenBank/DDBJ databases">
        <title>Draft genome sequence of Methylophaga thalassica strain NBRC 102424.</title>
        <authorList>
            <person name="Sun Q."/>
            <person name="Mori K."/>
        </authorList>
    </citation>
    <scope>NUCLEOTIDE SEQUENCE</scope>
    <source>
        <strain evidence="2">NBRC 102424</strain>
    </source>
</reference>
<keyword evidence="1" id="KW-1133">Transmembrane helix</keyword>
<evidence type="ECO:0000256" key="1">
    <source>
        <dbReference type="SAM" id="Phobius"/>
    </source>
</evidence>
<sequence length="134" mass="15201">MQRLNGLVSLRGKEGKERMIEKDPTAYPLITYSWVFLLSIMGGVVSYIRKRRMGKIARFSITELVGEIVTSAFAGLITFFLCEAAKIPPMLAAAMIAVSGHMGSRLIFMLEEGLQKWYEKYVFKKQLSKTKNEE</sequence>
<proteinExistence type="predicted"/>
<feature type="transmembrane region" description="Helical" evidence="1">
    <location>
        <begin position="60"/>
        <end position="81"/>
    </location>
</feature>
<feature type="transmembrane region" description="Helical" evidence="1">
    <location>
        <begin position="87"/>
        <end position="108"/>
    </location>
</feature>
<organism evidence="2 3">
    <name type="scientific">Methylophaga thalassica</name>
    <dbReference type="NCBI Taxonomy" id="40223"/>
    <lineage>
        <taxon>Bacteria</taxon>
        <taxon>Pseudomonadati</taxon>
        <taxon>Pseudomonadota</taxon>
        <taxon>Gammaproteobacteria</taxon>
        <taxon>Thiotrichales</taxon>
        <taxon>Piscirickettsiaceae</taxon>
        <taxon>Methylophaga</taxon>
    </lineage>
</organism>
<dbReference type="InterPro" id="IPR032126">
    <property type="entry name" value="LydA_holin"/>
</dbReference>